<protein>
    <submittedName>
        <fullName evidence="2">SMI1 / KNR4 family (SUKH-1)</fullName>
    </submittedName>
</protein>
<name>A0A9X2JYL0_9MICO</name>
<dbReference type="Pfam" id="PF09346">
    <property type="entry name" value="SMI1_KNR4"/>
    <property type="match status" value="1"/>
</dbReference>
<feature type="domain" description="Knr4/Smi1-like" evidence="1">
    <location>
        <begin position="173"/>
        <end position="316"/>
    </location>
</feature>
<evidence type="ECO:0000313" key="3">
    <source>
        <dbReference type="Proteomes" id="UP001139493"/>
    </source>
</evidence>
<dbReference type="Proteomes" id="UP001139493">
    <property type="component" value="Unassembled WGS sequence"/>
</dbReference>
<accession>A0A9X2JYL0</accession>
<dbReference type="AlphaFoldDB" id="A0A9X2JYL0"/>
<sequence length="430" mass="44561">MWAMTVTDWQTWAPFADALRRSAPPGTRTSEFVGTVGGGAWQGTYLDDGDAAARREHHRALALEAARSGGPGPRAELEDALRTVAAGLPDTEQLVRVTATADGAGDAVELITLPSAVVSGPVSPVLEVVLEPGALPAQHRATLAPRADAEPAPSSDPEAVARVVRERMPDAVGATPDEIEAARALLPGGARLPDEVRALYSVAASGALKLGDDDRFAGFEIVPLSGSSLRESFLPAARFGTWSADADVVAPEDPDARVQQAVGSPLWFPVGTDGAGNVYAVDLAPGPAGHLGQVVFLDHEERAGARYRADSLAALLVERVPAGAPARAAEASSAADIAGPTGDAVEFLALDPADWTARLEAGTVPESLKAAGLVPDRERPPALTEAIRAANGLLALRGLPTIEVTRLTRPAGEGRRGARRRGMLARLLGR</sequence>
<gene>
    <name evidence="2" type="ORF">APR03_002537</name>
</gene>
<dbReference type="InterPro" id="IPR018958">
    <property type="entry name" value="Knr4/Smi1-like_dom"/>
</dbReference>
<evidence type="ECO:0000259" key="1">
    <source>
        <dbReference type="Pfam" id="PF09346"/>
    </source>
</evidence>
<proteinExistence type="predicted"/>
<keyword evidence="3" id="KW-1185">Reference proteome</keyword>
<comment type="caution">
    <text evidence="2">The sequence shown here is derived from an EMBL/GenBank/DDBJ whole genome shotgun (WGS) entry which is preliminary data.</text>
</comment>
<evidence type="ECO:0000313" key="2">
    <source>
        <dbReference type="EMBL" id="MCP2265189.1"/>
    </source>
</evidence>
<dbReference type="EMBL" id="JAMTCS010000007">
    <property type="protein sequence ID" value="MCP2265189.1"/>
    <property type="molecule type" value="Genomic_DNA"/>
</dbReference>
<reference evidence="2" key="1">
    <citation type="submission" date="2022-06" db="EMBL/GenBank/DDBJ databases">
        <title>Genomic Encyclopedia of Archaeal and Bacterial Type Strains, Phase II (KMG-II): from individual species to whole genera.</title>
        <authorList>
            <person name="Goeker M."/>
        </authorList>
    </citation>
    <scope>NUCLEOTIDE SEQUENCE</scope>
    <source>
        <strain evidence="2">DSM 26652</strain>
    </source>
</reference>
<organism evidence="2 3">
    <name type="scientific">Promicromonospora thailandica</name>
    <dbReference type="NCBI Taxonomy" id="765201"/>
    <lineage>
        <taxon>Bacteria</taxon>
        <taxon>Bacillati</taxon>
        <taxon>Actinomycetota</taxon>
        <taxon>Actinomycetes</taxon>
        <taxon>Micrococcales</taxon>
        <taxon>Promicromonosporaceae</taxon>
        <taxon>Promicromonospora</taxon>
    </lineage>
</organism>